<proteinExistence type="predicted"/>
<evidence type="ECO:0000313" key="1">
    <source>
        <dbReference type="Proteomes" id="UP000887579"/>
    </source>
</evidence>
<reference evidence="2" key="1">
    <citation type="submission" date="2022-11" db="UniProtKB">
        <authorList>
            <consortium name="WormBaseParasite"/>
        </authorList>
    </citation>
    <scope>IDENTIFICATION</scope>
</reference>
<dbReference type="WBParaSite" id="ES5_v2.g13291.t1">
    <property type="protein sequence ID" value="ES5_v2.g13291.t1"/>
    <property type="gene ID" value="ES5_v2.g13291"/>
</dbReference>
<name>A0AC34F8B3_9BILA</name>
<evidence type="ECO:0000313" key="2">
    <source>
        <dbReference type="WBParaSite" id="ES5_v2.g13291.t1"/>
    </source>
</evidence>
<organism evidence="1 2">
    <name type="scientific">Panagrolaimus sp. ES5</name>
    <dbReference type="NCBI Taxonomy" id="591445"/>
    <lineage>
        <taxon>Eukaryota</taxon>
        <taxon>Metazoa</taxon>
        <taxon>Ecdysozoa</taxon>
        <taxon>Nematoda</taxon>
        <taxon>Chromadorea</taxon>
        <taxon>Rhabditida</taxon>
        <taxon>Tylenchina</taxon>
        <taxon>Panagrolaimomorpha</taxon>
        <taxon>Panagrolaimoidea</taxon>
        <taxon>Panagrolaimidae</taxon>
        <taxon>Panagrolaimus</taxon>
    </lineage>
</organism>
<sequence>MSKIVVPQSTSSSSSSNESEQIKPAKSEATTPSTASTRCEVRRTSSSASSAPKSHNSATSAPKSLVEDLDPLEVEARKSKYKSVDILIEMRNGKSSNIDLVPRRIGKTLIFTFVPSKGSIYNHFLKNTDDVVAIDGQPITSEAHANLLSTKACGKASFYIKISRLGTI</sequence>
<dbReference type="Proteomes" id="UP000887579">
    <property type="component" value="Unplaced"/>
</dbReference>
<accession>A0AC34F8B3</accession>
<protein>
    <submittedName>
        <fullName evidence="2">PDZ domain-containing protein</fullName>
    </submittedName>
</protein>